<dbReference type="InterPro" id="IPR017871">
    <property type="entry name" value="ABC_transporter-like_CS"/>
</dbReference>
<comment type="similarity">
    <text evidence="1">Belongs to the ABC transporter superfamily.</text>
</comment>
<dbReference type="OrthoDB" id="9809450at2"/>
<keyword evidence="5" id="KW-0029">Amino-acid transport</keyword>
<dbReference type="PROSITE" id="PS00211">
    <property type="entry name" value="ABC_TRANSPORTER_1"/>
    <property type="match status" value="1"/>
</dbReference>
<dbReference type="PANTHER" id="PTHR43869">
    <property type="entry name" value="GLYCINE BETAINE/PROLINE BETAINE TRANSPORT SYSTEM ATP-BINDING PROTEIN PROV"/>
    <property type="match status" value="1"/>
</dbReference>
<evidence type="ECO:0000256" key="4">
    <source>
        <dbReference type="ARBA" id="ARBA00022840"/>
    </source>
</evidence>
<dbReference type="AlphaFoldDB" id="A0A1I4SU62"/>
<dbReference type="Pfam" id="PF00571">
    <property type="entry name" value="CBS"/>
    <property type="match status" value="2"/>
</dbReference>
<keyword evidence="2" id="KW-0813">Transport</keyword>
<accession>A0A1I4SU62</accession>
<dbReference type="SMART" id="SM00116">
    <property type="entry name" value="CBS"/>
    <property type="match status" value="2"/>
</dbReference>
<dbReference type="Proteomes" id="UP000199611">
    <property type="component" value="Unassembled WGS sequence"/>
</dbReference>
<dbReference type="PROSITE" id="PS51371">
    <property type="entry name" value="CBS"/>
    <property type="match status" value="1"/>
</dbReference>
<dbReference type="InterPro" id="IPR046342">
    <property type="entry name" value="CBS_dom_sf"/>
</dbReference>
<dbReference type="PROSITE" id="PS50893">
    <property type="entry name" value="ABC_TRANSPORTER_2"/>
    <property type="match status" value="1"/>
</dbReference>
<keyword evidence="3" id="KW-0547">Nucleotide-binding</keyword>
<dbReference type="GO" id="GO:0005524">
    <property type="term" value="F:ATP binding"/>
    <property type="evidence" value="ECO:0007669"/>
    <property type="project" value="UniProtKB-KW"/>
</dbReference>
<proteinExistence type="inferred from homology"/>
<keyword evidence="10" id="KW-1185">Reference proteome</keyword>
<dbReference type="InterPro" id="IPR000644">
    <property type="entry name" value="CBS_dom"/>
</dbReference>
<keyword evidence="4 9" id="KW-0067">ATP-binding</keyword>
<dbReference type="GO" id="GO:0006865">
    <property type="term" value="P:amino acid transport"/>
    <property type="evidence" value="ECO:0007669"/>
    <property type="project" value="UniProtKB-KW"/>
</dbReference>
<dbReference type="SUPFAM" id="SSF52540">
    <property type="entry name" value="P-loop containing nucleoside triphosphate hydrolases"/>
    <property type="match status" value="1"/>
</dbReference>
<dbReference type="CDD" id="cd03294">
    <property type="entry name" value="ABC_Pro_Gly_Betaine"/>
    <property type="match status" value="1"/>
</dbReference>
<organism evidence="9 10">
    <name type="scientific">Thermodesulforhabdus norvegica</name>
    <dbReference type="NCBI Taxonomy" id="39841"/>
    <lineage>
        <taxon>Bacteria</taxon>
        <taxon>Pseudomonadati</taxon>
        <taxon>Thermodesulfobacteriota</taxon>
        <taxon>Syntrophobacteria</taxon>
        <taxon>Syntrophobacterales</taxon>
        <taxon>Thermodesulforhabdaceae</taxon>
        <taxon>Thermodesulforhabdus</taxon>
    </lineage>
</organism>
<dbReference type="Gene3D" id="3.40.50.300">
    <property type="entry name" value="P-loop containing nucleotide triphosphate hydrolases"/>
    <property type="match status" value="1"/>
</dbReference>
<evidence type="ECO:0000256" key="1">
    <source>
        <dbReference type="ARBA" id="ARBA00005417"/>
    </source>
</evidence>
<dbReference type="NCBIfam" id="TIGR01186">
    <property type="entry name" value="proV"/>
    <property type="match status" value="1"/>
</dbReference>
<protein>
    <submittedName>
        <fullName evidence="9">Glycine betaine/proline transport system ATP-binding protein</fullName>
    </submittedName>
</protein>
<evidence type="ECO:0000256" key="2">
    <source>
        <dbReference type="ARBA" id="ARBA00022448"/>
    </source>
</evidence>
<reference evidence="9 10" key="1">
    <citation type="submission" date="2016-10" db="EMBL/GenBank/DDBJ databases">
        <authorList>
            <person name="de Groot N.N."/>
        </authorList>
    </citation>
    <scope>NUCLEOTIDE SEQUENCE [LARGE SCALE GENOMIC DNA]</scope>
    <source>
        <strain evidence="9 10">DSM 9990</strain>
    </source>
</reference>
<dbReference type="PANTHER" id="PTHR43869:SF1">
    <property type="entry name" value="GLYCINE BETAINE_PROLINE BETAINE TRANSPORT SYSTEM ATP-BINDING PROTEIN PROV"/>
    <property type="match status" value="1"/>
</dbReference>
<dbReference type="RefSeq" id="WP_093394164.1">
    <property type="nucleotide sequence ID" value="NZ_FOUU01000002.1"/>
</dbReference>
<name>A0A1I4SU62_9BACT</name>
<dbReference type="GO" id="GO:0006970">
    <property type="term" value="P:response to osmotic stress"/>
    <property type="evidence" value="ECO:0007669"/>
    <property type="project" value="UniProtKB-ARBA"/>
</dbReference>
<feature type="domain" description="CBS" evidence="8">
    <location>
        <begin position="281"/>
        <end position="339"/>
    </location>
</feature>
<dbReference type="GO" id="GO:0016020">
    <property type="term" value="C:membrane"/>
    <property type="evidence" value="ECO:0007669"/>
    <property type="project" value="InterPro"/>
</dbReference>
<evidence type="ECO:0000313" key="10">
    <source>
        <dbReference type="Proteomes" id="UP000199611"/>
    </source>
</evidence>
<dbReference type="Gene3D" id="3.10.580.10">
    <property type="entry name" value="CBS-domain"/>
    <property type="match status" value="1"/>
</dbReference>
<dbReference type="InterPro" id="IPR003439">
    <property type="entry name" value="ABC_transporter-like_ATP-bd"/>
</dbReference>
<dbReference type="GO" id="GO:0016887">
    <property type="term" value="F:ATP hydrolysis activity"/>
    <property type="evidence" value="ECO:0007669"/>
    <property type="project" value="InterPro"/>
</dbReference>
<evidence type="ECO:0000256" key="3">
    <source>
        <dbReference type="ARBA" id="ARBA00022741"/>
    </source>
</evidence>
<evidence type="ECO:0000259" key="8">
    <source>
        <dbReference type="PROSITE" id="PS51371"/>
    </source>
</evidence>
<gene>
    <name evidence="9" type="ORF">SAMN05660836_01163</name>
</gene>
<feature type="domain" description="ABC transporter" evidence="7">
    <location>
        <begin position="25"/>
        <end position="266"/>
    </location>
</feature>
<sequence length="391" mass="44354">MERIRCSGVWKIFGQNGNRVIDNWDQYRDLSKTELLKKTGCVVGVRDVSFSVTSGEIFVIMGLSGSGKSTLLRCINRLHEPTRGRVYIDGEDITDVSQKTLLDIRRRKIAMVFQHFALLPHRRVIDNVAYGLEIQGVDKRTRYARAAEVLELVGLKGWERQYPHELSGGMQQRMGLARALAPDPEILLMDEAFSALDPLIRRQMQEEFVKLLKVVQKTIVFVTHDLHEALRIATRIAIMRAGAFEQIGTPAEIVLKPKTKYISDFVRDLPKAQFVTARDIMDPPSKWAVRDDQTGEQVINKMNAEGIWHAYVVDSHRRICGVVDYRSVIQGNGNSVLDYLSRDFPVQDQNTFLEKLIDVAARTSVPIAVIDENKRLVGVVSRERLLETLAS</sequence>
<dbReference type="Pfam" id="PF00005">
    <property type="entry name" value="ABC_tran"/>
    <property type="match status" value="1"/>
</dbReference>
<dbReference type="InterPro" id="IPR051921">
    <property type="entry name" value="ABC_osmolyte_uptake_ATP-bind"/>
</dbReference>
<dbReference type="GO" id="GO:0031460">
    <property type="term" value="P:glycine betaine transport"/>
    <property type="evidence" value="ECO:0007669"/>
    <property type="project" value="InterPro"/>
</dbReference>
<dbReference type="SUPFAM" id="SSF54631">
    <property type="entry name" value="CBS-domain pair"/>
    <property type="match status" value="1"/>
</dbReference>
<evidence type="ECO:0000256" key="6">
    <source>
        <dbReference type="PROSITE-ProRule" id="PRU00703"/>
    </source>
</evidence>
<dbReference type="FunFam" id="3.40.50.300:FF:000201">
    <property type="entry name" value="Glycine betaine/L-proline ABC transporter ATP-binding protein"/>
    <property type="match status" value="1"/>
</dbReference>
<dbReference type="SMART" id="SM00382">
    <property type="entry name" value="AAA"/>
    <property type="match status" value="1"/>
</dbReference>
<evidence type="ECO:0000259" key="7">
    <source>
        <dbReference type="PROSITE" id="PS50893"/>
    </source>
</evidence>
<dbReference type="InterPro" id="IPR027417">
    <property type="entry name" value="P-loop_NTPase"/>
</dbReference>
<evidence type="ECO:0000313" key="9">
    <source>
        <dbReference type="EMBL" id="SFM67919.1"/>
    </source>
</evidence>
<dbReference type="EMBL" id="FOUU01000002">
    <property type="protein sequence ID" value="SFM67919.1"/>
    <property type="molecule type" value="Genomic_DNA"/>
</dbReference>
<evidence type="ECO:0000256" key="5">
    <source>
        <dbReference type="ARBA" id="ARBA00022970"/>
    </source>
</evidence>
<dbReference type="InterPro" id="IPR005892">
    <property type="entry name" value="Gly-betaine_transp_ATP-bd"/>
</dbReference>
<keyword evidence="6" id="KW-0129">CBS domain</keyword>
<dbReference type="STRING" id="39841.SAMN05660836_01163"/>
<dbReference type="InterPro" id="IPR003593">
    <property type="entry name" value="AAA+_ATPase"/>
</dbReference>